<dbReference type="SUPFAM" id="SSF54928">
    <property type="entry name" value="RNA-binding domain, RBD"/>
    <property type="match status" value="2"/>
</dbReference>
<dbReference type="InterPro" id="IPR000504">
    <property type="entry name" value="RRM_dom"/>
</dbReference>
<evidence type="ECO:0000313" key="6">
    <source>
        <dbReference type="EMBL" id="CAL1135660.1"/>
    </source>
</evidence>
<dbReference type="EMBL" id="CAMXCT020000700">
    <property type="protein sequence ID" value="CAL1135660.1"/>
    <property type="molecule type" value="Genomic_DNA"/>
</dbReference>
<reference evidence="6" key="2">
    <citation type="submission" date="2024-04" db="EMBL/GenBank/DDBJ databases">
        <authorList>
            <person name="Chen Y."/>
            <person name="Shah S."/>
            <person name="Dougan E. K."/>
            <person name="Thang M."/>
            <person name="Chan C."/>
        </authorList>
    </citation>
    <scope>NUCLEOTIDE SEQUENCE [LARGE SCALE GENOMIC DNA]</scope>
</reference>
<dbReference type="PROSITE" id="PS50102">
    <property type="entry name" value="RRM"/>
    <property type="match status" value="3"/>
</dbReference>
<dbReference type="Pfam" id="PF00076">
    <property type="entry name" value="RRM_1"/>
    <property type="match status" value="3"/>
</dbReference>
<dbReference type="InterPro" id="IPR012677">
    <property type="entry name" value="Nucleotide-bd_a/b_plait_sf"/>
</dbReference>
<feature type="domain" description="RRM" evidence="4">
    <location>
        <begin position="126"/>
        <end position="204"/>
    </location>
</feature>
<feature type="domain" description="RRM" evidence="4">
    <location>
        <begin position="232"/>
        <end position="284"/>
    </location>
</feature>
<evidence type="ECO:0000313" key="8">
    <source>
        <dbReference type="Proteomes" id="UP001152797"/>
    </source>
</evidence>
<reference evidence="5" key="1">
    <citation type="submission" date="2022-10" db="EMBL/GenBank/DDBJ databases">
        <authorList>
            <person name="Chen Y."/>
            <person name="Dougan E. K."/>
            <person name="Chan C."/>
            <person name="Rhodes N."/>
            <person name="Thang M."/>
        </authorList>
    </citation>
    <scope>NUCLEOTIDE SEQUENCE</scope>
</reference>
<sequence length="292" mass="31833">MPKKDDSQAKGSKRKREEPEEETAASSKKACKVYLQGVPRLCQAATIKERFAKYGSVLDVEIPAIRRNKTKRIAFVTFAKKSEAKAALEEDEAEFEGSTLKVQLSGVPKSSVGSLPSAEEAAATSTKVFVAGFGSRSADEVSAYFSKKCGSVQSLTMPESAKTKGRSRGFVILEFSKKAHAAAAVELNETKWKGQTLAVKSYTSSATDEKVKKKAAAKKSAREKREQAKHEFRVFIQGFPKGVSEKSLKEHFEPCGEIRQVTMPKKKDGALRGVAFVSFASKDQRHGPSMIG</sequence>
<dbReference type="EMBL" id="CAMXCT030000700">
    <property type="protein sequence ID" value="CAL4769597.1"/>
    <property type="molecule type" value="Genomic_DNA"/>
</dbReference>
<evidence type="ECO:0000256" key="3">
    <source>
        <dbReference type="SAM" id="MobiDB-lite"/>
    </source>
</evidence>
<dbReference type="GO" id="GO:0003723">
    <property type="term" value="F:RNA binding"/>
    <property type="evidence" value="ECO:0007669"/>
    <property type="project" value="UniProtKB-UniRule"/>
</dbReference>
<evidence type="ECO:0000256" key="1">
    <source>
        <dbReference type="ARBA" id="ARBA00022884"/>
    </source>
</evidence>
<name>A0A9P1C133_9DINO</name>
<organism evidence="5">
    <name type="scientific">Cladocopium goreaui</name>
    <dbReference type="NCBI Taxonomy" id="2562237"/>
    <lineage>
        <taxon>Eukaryota</taxon>
        <taxon>Sar</taxon>
        <taxon>Alveolata</taxon>
        <taxon>Dinophyceae</taxon>
        <taxon>Suessiales</taxon>
        <taxon>Symbiodiniaceae</taxon>
        <taxon>Cladocopium</taxon>
    </lineage>
</organism>
<accession>A0A9P1C133</accession>
<dbReference type="AlphaFoldDB" id="A0A9P1C133"/>
<dbReference type="SMART" id="SM00360">
    <property type="entry name" value="RRM"/>
    <property type="match status" value="3"/>
</dbReference>
<evidence type="ECO:0000259" key="4">
    <source>
        <dbReference type="PROSITE" id="PS50102"/>
    </source>
</evidence>
<keyword evidence="8" id="KW-1185">Reference proteome</keyword>
<evidence type="ECO:0000313" key="7">
    <source>
        <dbReference type="EMBL" id="CAL4769597.1"/>
    </source>
</evidence>
<feature type="region of interest" description="Disordered" evidence="3">
    <location>
        <begin position="1"/>
        <end position="28"/>
    </location>
</feature>
<dbReference type="Proteomes" id="UP001152797">
    <property type="component" value="Unassembled WGS sequence"/>
</dbReference>
<evidence type="ECO:0000256" key="2">
    <source>
        <dbReference type="PROSITE-ProRule" id="PRU00176"/>
    </source>
</evidence>
<keyword evidence="1 2" id="KW-0694">RNA-binding</keyword>
<feature type="domain" description="RRM" evidence="4">
    <location>
        <begin position="31"/>
        <end position="107"/>
    </location>
</feature>
<protein>
    <submittedName>
        <fullName evidence="7">Polyadenylate-binding protein, cytoplasmic and nuclear (PABP) (Poly(A)-binding protein) (Polyadenylate tail-binding protein)</fullName>
    </submittedName>
</protein>
<dbReference type="InterPro" id="IPR035979">
    <property type="entry name" value="RBD_domain_sf"/>
</dbReference>
<proteinExistence type="predicted"/>
<dbReference type="EMBL" id="CAMXCT010000700">
    <property type="protein sequence ID" value="CAI3982285.1"/>
    <property type="molecule type" value="Genomic_DNA"/>
</dbReference>
<gene>
    <name evidence="5" type="ORF">C1SCF055_LOCUS9994</name>
</gene>
<dbReference type="OrthoDB" id="438706at2759"/>
<dbReference type="InterPro" id="IPR050502">
    <property type="entry name" value="Euk_RNA-bind_prot"/>
</dbReference>
<comment type="caution">
    <text evidence="5">The sequence shown here is derived from an EMBL/GenBank/DDBJ whole genome shotgun (WGS) entry which is preliminary data.</text>
</comment>
<dbReference type="CDD" id="cd00590">
    <property type="entry name" value="RRM_SF"/>
    <property type="match status" value="3"/>
</dbReference>
<evidence type="ECO:0000313" key="5">
    <source>
        <dbReference type="EMBL" id="CAI3982285.1"/>
    </source>
</evidence>
<dbReference type="PANTHER" id="PTHR48025">
    <property type="entry name" value="OS02G0815200 PROTEIN"/>
    <property type="match status" value="1"/>
</dbReference>
<dbReference type="PANTHER" id="PTHR48025:SF1">
    <property type="entry name" value="RRM DOMAIN-CONTAINING PROTEIN"/>
    <property type="match status" value="1"/>
</dbReference>
<dbReference type="Gene3D" id="3.30.70.330">
    <property type="match status" value="3"/>
</dbReference>